<keyword evidence="4" id="KW-0808">Transferase</keyword>
<evidence type="ECO:0000259" key="7">
    <source>
        <dbReference type="Pfam" id="PF00266"/>
    </source>
</evidence>
<dbReference type="EMBL" id="CP015756">
    <property type="protein sequence ID" value="APC40613.1"/>
    <property type="molecule type" value="Genomic_DNA"/>
</dbReference>
<name>A0A1J0GH16_9CLOT</name>
<protein>
    <recommendedName>
        <fullName evidence="3">cysteine desulfurase</fullName>
        <ecNumber evidence="3">2.8.1.7</ecNumber>
    </recommendedName>
</protein>
<dbReference type="OrthoDB" id="9804366at2"/>
<evidence type="ECO:0000256" key="1">
    <source>
        <dbReference type="ARBA" id="ARBA00001933"/>
    </source>
</evidence>
<organism evidence="8 9">
    <name type="scientific">Clostridium estertheticum subsp. estertheticum</name>
    <dbReference type="NCBI Taxonomy" id="1552"/>
    <lineage>
        <taxon>Bacteria</taxon>
        <taxon>Bacillati</taxon>
        <taxon>Bacillota</taxon>
        <taxon>Clostridia</taxon>
        <taxon>Eubacteriales</taxon>
        <taxon>Clostridiaceae</taxon>
        <taxon>Clostridium</taxon>
    </lineage>
</organism>
<proteinExistence type="inferred from homology"/>
<dbReference type="GO" id="GO:0031071">
    <property type="term" value="F:cysteine desulfurase activity"/>
    <property type="evidence" value="ECO:0007669"/>
    <property type="project" value="UniProtKB-EC"/>
</dbReference>
<comment type="catalytic activity">
    <reaction evidence="6">
        <text>(sulfur carrier)-H + L-cysteine = (sulfur carrier)-SH + L-alanine</text>
        <dbReference type="Rhea" id="RHEA:43892"/>
        <dbReference type="Rhea" id="RHEA-COMP:14737"/>
        <dbReference type="Rhea" id="RHEA-COMP:14739"/>
        <dbReference type="ChEBI" id="CHEBI:29917"/>
        <dbReference type="ChEBI" id="CHEBI:35235"/>
        <dbReference type="ChEBI" id="CHEBI:57972"/>
        <dbReference type="ChEBI" id="CHEBI:64428"/>
        <dbReference type="EC" id="2.8.1.7"/>
    </reaction>
</comment>
<keyword evidence="9" id="KW-1185">Reference proteome</keyword>
<evidence type="ECO:0000256" key="2">
    <source>
        <dbReference type="ARBA" id="ARBA00010447"/>
    </source>
</evidence>
<evidence type="ECO:0000313" key="8">
    <source>
        <dbReference type="EMBL" id="APC40613.1"/>
    </source>
</evidence>
<dbReference type="GO" id="GO:0030170">
    <property type="term" value="F:pyridoxal phosphate binding"/>
    <property type="evidence" value="ECO:0007669"/>
    <property type="project" value="InterPro"/>
</dbReference>
<dbReference type="EC" id="2.8.1.7" evidence="3"/>
<gene>
    <name evidence="8" type="ORF">A7L45_11295</name>
</gene>
<dbReference type="Proteomes" id="UP000182569">
    <property type="component" value="Chromosome"/>
</dbReference>
<sequence length="382" mass="41921">MIYLDNAATSFPKPVGVYSEVLKCMENYAANPGRGSYDMVIEASSKIMDTRQELSELFNIPNLLNIVFTCNATESLNIGIKGILKPGDHVISTVIEHNSVLRPLNYLSKKGITFTLLGVDEKGYLNINNLKKKIRKKTKAIIINHTSNVLGTVQDIRSIGQIAKESGIIFMVDASQSAGVIPIDVVLDNIDLLAFPGHKGLYGPQGTGGLYIKEGVNLDSFIQGGTGSDSLSMKQPDFLPDKFESGTLNTPGIAGLYEGLRFIKKIGIENIRKHEIMLVECLIKELKKLSYIKIYGGTEYENRGAVVSLNIDNVDASEVGDFLNKKGISVRTGFHCASLIHNIIGTSQRGTVRISPGYFNCLDDIEKLIKALIDIHEKRPFL</sequence>
<dbReference type="SUPFAM" id="SSF53383">
    <property type="entry name" value="PLP-dependent transferases"/>
    <property type="match status" value="1"/>
</dbReference>
<dbReference type="Pfam" id="PF00266">
    <property type="entry name" value="Aminotran_5"/>
    <property type="match status" value="1"/>
</dbReference>
<keyword evidence="5" id="KW-0663">Pyridoxal phosphate</keyword>
<dbReference type="PANTHER" id="PTHR43586">
    <property type="entry name" value="CYSTEINE DESULFURASE"/>
    <property type="match status" value="1"/>
</dbReference>
<dbReference type="NCBIfam" id="TIGR01977">
    <property type="entry name" value="am_tr_V_EF2568"/>
    <property type="match status" value="1"/>
</dbReference>
<feature type="domain" description="Aminotransferase class V" evidence="7">
    <location>
        <begin position="2"/>
        <end position="368"/>
    </location>
</feature>
<dbReference type="STRING" id="1552.A7L45_11295"/>
<dbReference type="InterPro" id="IPR015422">
    <property type="entry name" value="PyrdxlP-dep_Trfase_small"/>
</dbReference>
<evidence type="ECO:0000256" key="6">
    <source>
        <dbReference type="ARBA" id="ARBA00050776"/>
    </source>
</evidence>
<comment type="cofactor">
    <cofactor evidence="1">
        <name>pyridoxal 5'-phosphate</name>
        <dbReference type="ChEBI" id="CHEBI:597326"/>
    </cofactor>
</comment>
<dbReference type="InterPro" id="IPR000192">
    <property type="entry name" value="Aminotrans_V_dom"/>
</dbReference>
<evidence type="ECO:0000313" key="9">
    <source>
        <dbReference type="Proteomes" id="UP000182569"/>
    </source>
</evidence>
<dbReference type="GO" id="GO:0006534">
    <property type="term" value="P:cysteine metabolic process"/>
    <property type="evidence" value="ECO:0007669"/>
    <property type="project" value="InterPro"/>
</dbReference>
<dbReference type="CDD" id="cd06453">
    <property type="entry name" value="SufS_like"/>
    <property type="match status" value="1"/>
</dbReference>
<dbReference type="RefSeq" id="WP_071612903.1">
    <property type="nucleotide sequence ID" value="NZ_CP015756.1"/>
</dbReference>
<dbReference type="InterPro" id="IPR010969">
    <property type="entry name" value="Cys_dSase-rel_unknwn_funct"/>
</dbReference>
<accession>A0A1J0GH16</accession>
<dbReference type="KEGG" id="ceu:A7L45_11295"/>
<dbReference type="PANTHER" id="PTHR43586:SF4">
    <property type="entry name" value="ISOPENICILLIN N EPIMERASE"/>
    <property type="match status" value="1"/>
</dbReference>
<dbReference type="Gene3D" id="3.90.1150.10">
    <property type="entry name" value="Aspartate Aminotransferase, domain 1"/>
    <property type="match status" value="1"/>
</dbReference>
<evidence type="ECO:0000256" key="5">
    <source>
        <dbReference type="ARBA" id="ARBA00022898"/>
    </source>
</evidence>
<dbReference type="InterPro" id="IPR015421">
    <property type="entry name" value="PyrdxlP-dep_Trfase_major"/>
</dbReference>
<dbReference type="PIRSF" id="PIRSF005572">
    <property type="entry name" value="NifS"/>
    <property type="match status" value="1"/>
</dbReference>
<reference evidence="9" key="1">
    <citation type="journal article" date="2016" name="Front. Microbiol.">
        <title>Complete Genome Sequence of Clostridium estertheticum DSM 8809, a Microbe Identified in Spoiled Vacuum Packed Beef.</title>
        <authorList>
            <person name="Yu Z."/>
            <person name="Gunn L."/>
            <person name="Brennan E."/>
            <person name="Reid R."/>
            <person name="Wall P.G."/>
            <person name="Gaora O.P."/>
            <person name="Hurley D."/>
            <person name="Bolton D."/>
            <person name="Fanning S."/>
        </authorList>
    </citation>
    <scope>NUCLEOTIDE SEQUENCE [LARGE SCALE GENOMIC DNA]</scope>
    <source>
        <strain evidence="9">DSM 8809</strain>
    </source>
</reference>
<comment type="similarity">
    <text evidence="2">Belongs to the class-V pyridoxal-phosphate-dependent aminotransferase family. Csd subfamily.</text>
</comment>
<evidence type="ECO:0000256" key="4">
    <source>
        <dbReference type="ARBA" id="ARBA00022679"/>
    </source>
</evidence>
<dbReference type="InterPro" id="IPR010970">
    <property type="entry name" value="Cys_dSase_SufS"/>
</dbReference>
<dbReference type="AlphaFoldDB" id="A0A1J0GH16"/>
<dbReference type="Gene3D" id="3.40.640.10">
    <property type="entry name" value="Type I PLP-dependent aspartate aminotransferase-like (Major domain)"/>
    <property type="match status" value="1"/>
</dbReference>
<dbReference type="InterPro" id="IPR016454">
    <property type="entry name" value="Cysteine_dSase"/>
</dbReference>
<dbReference type="InterPro" id="IPR015424">
    <property type="entry name" value="PyrdxlP-dep_Trfase"/>
</dbReference>
<evidence type="ECO:0000256" key="3">
    <source>
        <dbReference type="ARBA" id="ARBA00012239"/>
    </source>
</evidence>